<organism evidence="6 7">
    <name type="scientific">Pseudaquabacterium terrae</name>
    <dbReference type="NCBI Taxonomy" id="2732868"/>
    <lineage>
        <taxon>Bacteria</taxon>
        <taxon>Pseudomonadati</taxon>
        <taxon>Pseudomonadota</taxon>
        <taxon>Betaproteobacteria</taxon>
        <taxon>Burkholderiales</taxon>
        <taxon>Sphaerotilaceae</taxon>
        <taxon>Pseudaquabacterium</taxon>
    </lineage>
</organism>
<dbReference type="PROSITE" id="PS51898">
    <property type="entry name" value="TYR_RECOMBINASE"/>
    <property type="match status" value="1"/>
</dbReference>
<evidence type="ECO:0000256" key="3">
    <source>
        <dbReference type="ARBA" id="ARBA00023125"/>
    </source>
</evidence>
<dbReference type="Gene3D" id="3.30.160.390">
    <property type="entry name" value="Integrase, DNA-binding domain"/>
    <property type="match status" value="1"/>
</dbReference>
<evidence type="ECO:0000256" key="2">
    <source>
        <dbReference type="ARBA" id="ARBA00022908"/>
    </source>
</evidence>
<dbReference type="PANTHER" id="PTHR30629">
    <property type="entry name" value="PROPHAGE INTEGRASE"/>
    <property type="match status" value="1"/>
</dbReference>
<comment type="similarity">
    <text evidence="1">Belongs to the 'phage' integrase family.</text>
</comment>
<gene>
    <name evidence="6" type="ORF">HLB44_16825</name>
</gene>
<comment type="caution">
    <text evidence="6">The sequence shown here is derived from an EMBL/GenBank/DDBJ whole genome shotgun (WGS) entry which is preliminary data.</text>
</comment>
<dbReference type="InterPro" id="IPR053876">
    <property type="entry name" value="Phage_int_M"/>
</dbReference>
<evidence type="ECO:0000256" key="1">
    <source>
        <dbReference type="ARBA" id="ARBA00008857"/>
    </source>
</evidence>
<reference evidence="6 7" key="1">
    <citation type="submission" date="2020-05" db="EMBL/GenBank/DDBJ databases">
        <title>Aquincola sp. isolate from soil.</title>
        <authorList>
            <person name="Han J."/>
            <person name="Kim D.-U."/>
        </authorList>
    </citation>
    <scope>NUCLEOTIDE SEQUENCE [LARGE SCALE GENOMIC DNA]</scope>
    <source>
        <strain evidence="6 7">S2</strain>
    </source>
</reference>
<evidence type="ECO:0000259" key="5">
    <source>
        <dbReference type="PROSITE" id="PS51898"/>
    </source>
</evidence>
<sequence length="507" mass="56426">MAAKHKLKKVDIEAYLAGPNESPLHDGGGLYLRKRGANAYWYLRQRNAATGARTWAPVFPPGPSAAYPGRNLDDARKAARDAEVQADQPGGLDLIRQRAETEREALAERARRAAAGEAERLERERRITVQALFSRWREVDLQPHVGANGKRLGRKDGGQYTAEQFDRHVFPAIGARAVVDVRKADLMDILDRVKSTGRRRTANVLLADLKQMLNWALNRELIERNPLATVTRREVGGEEGGRERILGADEIKALAQALQGSGMSPRSTSAVWLILSTGCRISEAMGARWENVDFTTRTWYLPDSKNQRDHTIHLSEFALRQFAELRRLEDQRVHDAIENERIERRKAARARGMTLAEANAATIAVDTTGIPELQPSEWVFPNARNTGPVDVKSFGKQLADRQRAADRRLQGRAKATDSLALPGGRWTAHDLRRTAATVMAELGISGDVIDECLNHVIESRVRRTYIRNRRLPEQARAFDALGGQLQQLTDGAASRPAPGAPTLRRVA</sequence>
<dbReference type="EMBL" id="JABRWJ010000005">
    <property type="protein sequence ID" value="NRF68658.1"/>
    <property type="molecule type" value="Genomic_DNA"/>
</dbReference>
<dbReference type="RefSeq" id="WP_173124581.1">
    <property type="nucleotide sequence ID" value="NZ_JABRWJ010000005.1"/>
</dbReference>
<name>A0ABX2EJ68_9BURK</name>
<feature type="domain" description="Tyr recombinase" evidence="5">
    <location>
        <begin position="241"/>
        <end position="479"/>
    </location>
</feature>
<dbReference type="PANTHER" id="PTHR30629:SF2">
    <property type="entry name" value="PROPHAGE INTEGRASE INTS-RELATED"/>
    <property type="match status" value="1"/>
</dbReference>
<keyword evidence="7" id="KW-1185">Reference proteome</keyword>
<dbReference type="InterPro" id="IPR002104">
    <property type="entry name" value="Integrase_catalytic"/>
</dbReference>
<protein>
    <submittedName>
        <fullName evidence="6">Tyrosine-type recombinase/integrase</fullName>
    </submittedName>
</protein>
<dbReference type="Pfam" id="PF22022">
    <property type="entry name" value="Phage_int_M"/>
    <property type="match status" value="1"/>
</dbReference>
<dbReference type="InterPro" id="IPR011010">
    <property type="entry name" value="DNA_brk_join_enz"/>
</dbReference>
<dbReference type="InterPro" id="IPR013762">
    <property type="entry name" value="Integrase-like_cat_sf"/>
</dbReference>
<dbReference type="SUPFAM" id="SSF56349">
    <property type="entry name" value="DNA breaking-rejoining enzymes"/>
    <property type="match status" value="1"/>
</dbReference>
<dbReference type="InterPro" id="IPR050808">
    <property type="entry name" value="Phage_Integrase"/>
</dbReference>
<keyword evidence="3" id="KW-0238">DNA-binding</keyword>
<dbReference type="Gene3D" id="1.10.443.10">
    <property type="entry name" value="Intergrase catalytic core"/>
    <property type="match status" value="1"/>
</dbReference>
<dbReference type="InterPro" id="IPR010998">
    <property type="entry name" value="Integrase_recombinase_N"/>
</dbReference>
<proteinExistence type="inferred from homology"/>
<dbReference type="Proteomes" id="UP000737171">
    <property type="component" value="Unassembled WGS sequence"/>
</dbReference>
<dbReference type="CDD" id="cd00801">
    <property type="entry name" value="INT_P4_C"/>
    <property type="match status" value="1"/>
</dbReference>
<keyword evidence="4" id="KW-0233">DNA recombination</keyword>
<evidence type="ECO:0000256" key="4">
    <source>
        <dbReference type="ARBA" id="ARBA00023172"/>
    </source>
</evidence>
<evidence type="ECO:0000313" key="6">
    <source>
        <dbReference type="EMBL" id="NRF68658.1"/>
    </source>
</evidence>
<keyword evidence="2" id="KW-0229">DNA integration</keyword>
<dbReference type="Gene3D" id="1.10.150.130">
    <property type="match status" value="1"/>
</dbReference>
<accession>A0ABX2EJ68</accession>
<evidence type="ECO:0000313" key="7">
    <source>
        <dbReference type="Proteomes" id="UP000737171"/>
    </source>
</evidence>
<dbReference type="InterPro" id="IPR038488">
    <property type="entry name" value="Integrase_DNA-bd_sf"/>
</dbReference>
<dbReference type="Pfam" id="PF00589">
    <property type="entry name" value="Phage_integrase"/>
    <property type="match status" value="1"/>
</dbReference>